<keyword evidence="2" id="KW-1185">Reference proteome</keyword>
<gene>
    <name evidence="1" type="ORF">GGX14DRAFT_483628</name>
</gene>
<reference evidence="1" key="1">
    <citation type="submission" date="2023-03" db="EMBL/GenBank/DDBJ databases">
        <title>Massive genome expansion in bonnet fungi (Mycena s.s.) driven by repeated elements and novel gene families across ecological guilds.</title>
        <authorList>
            <consortium name="Lawrence Berkeley National Laboratory"/>
            <person name="Harder C.B."/>
            <person name="Miyauchi S."/>
            <person name="Viragh M."/>
            <person name="Kuo A."/>
            <person name="Thoen E."/>
            <person name="Andreopoulos B."/>
            <person name="Lu D."/>
            <person name="Skrede I."/>
            <person name="Drula E."/>
            <person name="Henrissat B."/>
            <person name="Morin E."/>
            <person name="Kohler A."/>
            <person name="Barry K."/>
            <person name="LaButti K."/>
            <person name="Morin E."/>
            <person name="Salamov A."/>
            <person name="Lipzen A."/>
            <person name="Mereny Z."/>
            <person name="Hegedus B."/>
            <person name="Baldrian P."/>
            <person name="Stursova M."/>
            <person name="Weitz H."/>
            <person name="Taylor A."/>
            <person name="Grigoriev I.V."/>
            <person name="Nagy L.G."/>
            <person name="Martin F."/>
            <person name="Kauserud H."/>
        </authorList>
    </citation>
    <scope>NUCLEOTIDE SEQUENCE</scope>
    <source>
        <strain evidence="1">9144</strain>
    </source>
</reference>
<dbReference type="Gene3D" id="3.80.10.10">
    <property type="entry name" value="Ribonuclease Inhibitor"/>
    <property type="match status" value="1"/>
</dbReference>
<evidence type="ECO:0000313" key="1">
    <source>
        <dbReference type="EMBL" id="KAJ7190166.1"/>
    </source>
</evidence>
<dbReference type="InterPro" id="IPR032675">
    <property type="entry name" value="LRR_dom_sf"/>
</dbReference>
<dbReference type="SUPFAM" id="SSF52047">
    <property type="entry name" value="RNI-like"/>
    <property type="match status" value="1"/>
</dbReference>
<proteinExistence type="predicted"/>
<protein>
    <submittedName>
        <fullName evidence="1">Uncharacterized protein</fullName>
    </submittedName>
</protein>
<accession>A0AAD6UTS7</accession>
<sequence>MSIASDLAQELVDAIVDFLHNDRATLLSSSLVARKWVPATRHHLFERIAIHQFRHRGPRRFRDTASSFIALCSSPFCGIVPSIQDVVLNVDSDFHPAPGIQALVAVLARAPVRKIVFIDHTSAPAQPSSLSWLSLHFPGLREFAYSALGRFIPDVFTLVASLPELRSLALYSGSKESAKRAISQAMPYPALFHTVFAHLRTLRLRLYAPQADEFLGWLLTLGDHLRVETLDLTVFHCYHNGWGPVAALNSFFCAQGRHLRHLRIQIRYEDSDGDLDEDARLSEDSAGDLDFSPLTNLQSLLLNSHNVDAVCTALASLPSRMPSLTSLEVDFKEWIYWDDFPCDCNPSIMVYDFAGVMSEDQFAQLTEFVIRVPEFFGDRGREALKDYFPRWDNTDVVSVLFVEQDTFQVDSAESVWDSMFGSMDE</sequence>
<dbReference type="Proteomes" id="UP001219525">
    <property type="component" value="Unassembled WGS sequence"/>
</dbReference>
<evidence type="ECO:0000313" key="2">
    <source>
        <dbReference type="Proteomes" id="UP001219525"/>
    </source>
</evidence>
<comment type="caution">
    <text evidence="1">The sequence shown here is derived from an EMBL/GenBank/DDBJ whole genome shotgun (WGS) entry which is preliminary data.</text>
</comment>
<organism evidence="1 2">
    <name type="scientific">Mycena pura</name>
    <dbReference type="NCBI Taxonomy" id="153505"/>
    <lineage>
        <taxon>Eukaryota</taxon>
        <taxon>Fungi</taxon>
        <taxon>Dikarya</taxon>
        <taxon>Basidiomycota</taxon>
        <taxon>Agaricomycotina</taxon>
        <taxon>Agaricomycetes</taxon>
        <taxon>Agaricomycetidae</taxon>
        <taxon>Agaricales</taxon>
        <taxon>Marasmiineae</taxon>
        <taxon>Mycenaceae</taxon>
        <taxon>Mycena</taxon>
    </lineage>
</organism>
<dbReference type="AlphaFoldDB" id="A0AAD6UTS7"/>
<dbReference type="EMBL" id="JARJCW010000155">
    <property type="protein sequence ID" value="KAJ7190166.1"/>
    <property type="molecule type" value="Genomic_DNA"/>
</dbReference>
<name>A0AAD6UTS7_9AGAR</name>